<proteinExistence type="predicted"/>
<name>A0A8S1KLH8_9CILI</name>
<evidence type="ECO:0000313" key="2">
    <source>
        <dbReference type="Proteomes" id="UP000692954"/>
    </source>
</evidence>
<sequence>MHLEIALNEDDEYIRLQKLSLGIKEITQSLPNQKQFKDISSLKLLLCAYPFQQHSVELLISILFDRFKDGQFISAFHQACLEVASLQEQRTLLSQRSLSLKSSRLTNMQNTSFDSRKSSQNSTFAKSVIEKLLITKKFSTRYLKQLFLLANDLDMDLEKMARIFKIFIINTKDQEFRLKIISIFDECKNDIFGNRQWVATYYEEIDQFFLSNHVHSPSKIPDVIPDKNTKINFQLIDDHLNYDSDDSVEECIDNQIQKWLCETNTYDVLEREDIFNKPENFDEILKYITQPENVDVHKIWAQYSEINMQNDDPTYYKLIGKSLKQEETIRSYKALQVLIKEDNFQFFDEFVKQNVIQIFNGIYDFINDQNHNANLNHIAKLIEITLMRQPKLSVVQIVDLNLYFSLSLYIYNSMIQQILESYFFQEQLWKYLCKTEWFRFVILLVFKEGVNMKITEKETKTEATISILSILKTLSQYDQKQINSLSINADEKELVTNYLGVLQPGKSIEQYFTTNQFNWQLNQDVKEYISASEFENRDLDNLKHFTQERKNNTLFKQYFQELKNSKMKKTTNTIVDSMQFEIDLNEQIILTKSIESPATNKSTRTKNNIIISTRKSISKGTSKLTQSNSLQSSPTQLIDSPYLESYAKTQVQDSIEESYSTSFKRQQQKSLFLYHQSKFRHRTEGNFTNDGFSSSRLRTIYPSYKTSIKNTQYEIQLEQFNIDYKYYQKGIRLLHETTKSIIEYLKQNNDKVKSALSKLDISSISRCFLNCKLFDRYFQIYMLNILDNQPYDQNLSDECGIFINYIFDNVIEIKSLIDSSVDLCNSFLNVLEYLCKIVFEMHKNPNFLISTKHKFKKTLLMTTLNKGFQLVQQTYQDQIEKLINKYLNESVLHILVIWFFDSDSNNSYQRNFFMFLKLLLDKAHSALISTLFFKIGFISSLQNAYSRFYVNGIKNDSNYENLSYYIQIIIQLIQNRQLIQIEKNLETMQSWHIITGNKYLESYKSISNTNIVQESMSNLEKQTSNNKKFASFHKIEEREKKERKVGEILIQKEKQFLSRKSLLLSPRLQPLSPAMANKFNQQNLKS</sequence>
<organism evidence="1 2">
    <name type="scientific">Paramecium sonneborni</name>
    <dbReference type="NCBI Taxonomy" id="65129"/>
    <lineage>
        <taxon>Eukaryota</taxon>
        <taxon>Sar</taxon>
        <taxon>Alveolata</taxon>
        <taxon>Ciliophora</taxon>
        <taxon>Intramacronucleata</taxon>
        <taxon>Oligohymenophorea</taxon>
        <taxon>Peniculida</taxon>
        <taxon>Parameciidae</taxon>
        <taxon>Paramecium</taxon>
    </lineage>
</organism>
<gene>
    <name evidence="1" type="ORF">PSON_ATCC_30995.1.T0090344</name>
</gene>
<accession>A0A8S1KLH8</accession>
<keyword evidence="2" id="KW-1185">Reference proteome</keyword>
<dbReference type="Proteomes" id="UP000692954">
    <property type="component" value="Unassembled WGS sequence"/>
</dbReference>
<comment type="caution">
    <text evidence="1">The sequence shown here is derived from an EMBL/GenBank/DDBJ whole genome shotgun (WGS) entry which is preliminary data.</text>
</comment>
<dbReference type="OrthoDB" id="299052at2759"/>
<dbReference type="AlphaFoldDB" id="A0A8S1KLH8"/>
<protein>
    <submittedName>
        <fullName evidence="1">Uncharacterized protein</fullName>
    </submittedName>
</protein>
<reference evidence="1" key="1">
    <citation type="submission" date="2021-01" db="EMBL/GenBank/DDBJ databases">
        <authorList>
            <consortium name="Genoscope - CEA"/>
            <person name="William W."/>
        </authorList>
    </citation>
    <scope>NUCLEOTIDE SEQUENCE</scope>
</reference>
<dbReference type="EMBL" id="CAJJDN010000009">
    <property type="protein sequence ID" value="CAD8055637.1"/>
    <property type="molecule type" value="Genomic_DNA"/>
</dbReference>
<evidence type="ECO:0000313" key="1">
    <source>
        <dbReference type="EMBL" id="CAD8055637.1"/>
    </source>
</evidence>